<dbReference type="RefSeq" id="WP_038192513.1">
    <property type="nucleotide sequence ID" value="NZ_JRWP01000045.1"/>
</dbReference>
<dbReference type="AlphaFoldDB" id="A0A0A5HVC5"/>
<dbReference type="STRING" id="379097.SE23_09470"/>
<dbReference type="EMBL" id="JRWP01000045">
    <property type="protein sequence ID" value="KGY07439.1"/>
    <property type="molecule type" value="Genomic_DNA"/>
</dbReference>
<dbReference type="OrthoDB" id="5819179at2"/>
<proteinExistence type="predicted"/>
<reference evidence="1 2" key="1">
    <citation type="submission" date="2014-10" db="EMBL/GenBank/DDBJ databases">
        <title>Genome sequencing of Vibrio sinaloensis T08.</title>
        <authorList>
            <person name="Chan K.-G."/>
            <person name="Mohamad N.I."/>
        </authorList>
    </citation>
    <scope>NUCLEOTIDE SEQUENCE [LARGE SCALE GENOMIC DNA]</scope>
    <source>
        <strain evidence="1 2">T08</strain>
    </source>
</reference>
<organism evidence="1 2">
    <name type="scientific">Photobacterium sp. (strain ATCC 43367)</name>
    <dbReference type="NCBI Taxonomy" id="379097"/>
    <lineage>
        <taxon>Bacteria</taxon>
        <taxon>Pseudomonadati</taxon>
        <taxon>Pseudomonadota</taxon>
        <taxon>Gammaproteobacteria</taxon>
        <taxon>Vibrionales</taxon>
        <taxon>Vibrionaceae</taxon>
        <taxon>Vibrio</taxon>
        <taxon>Vibrio oreintalis group</taxon>
    </lineage>
</organism>
<comment type="caution">
    <text evidence="1">The sequence shown here is derived from an EMBL/GenBank/DDBJ whole genome shotgun (WGS) entry which is preliminary data.</text>
</comment>
<evidence type="ECO:0000313" key="2">
    <source>
        <dbReference type="Proteomes" id="UP000030451"/>
    </source>
</evidence>
<name>A0A0A5HVC5_PHOS4</name>
<gene>
    <name evidence="1" type="ORF">NM06_17445</name>
</gene>
<dbReference type="PROSITE" id="PS51257">
    <property type="entry name" value="PROKAR_LIPOPROTEIN"/>
    <property type="match status" value="1"/>
</dbReference>
<dbReference type="Proteomes" id="UP000030451">
    <property type="component" value="Unassembled WGS sequence"/>
</dbReference>
<accession>A0A0A5HVC5</accession>
<evidence type="ECO:0000313" key="1">
    <source>
        <dbReference type="EMBL" id="KGY07439.1"/>
    </source>
</evidence>
<protein>
    <submittedName>
        <fullName evidence="1">Acid phosphatase</fullName>
    </submittedName>
</protein>
<sequence>MKKISLLATSVAIALTGCGGGSGGSGDDNVARQGVVLTGFDGYFKNAVVFIDNNQNGSWEPSTDSFLGLTNSKGQLDVGETKPEGTLAIQTLTPGGTAQGKLIAIDSEKYAGIYTVDMDLPGQPMEHELVFRAPNSSNVISPITDLVAIEVSKGKTIEQAEAAVAQALTGDASGDIDLYSDYVEGAKADSKLHKTAQILTETKAANPSTYHDAATAIAKEADKAVEAIAQSKPELLDEDSFKPVVPVDTDGNVTEIPSGEIENPSYKTTVNDDVYDAVQEALDDVELELGMQGASNYLVQLDLKGLFEDKDVDEIDLGLIKVDDTALAGSNIKAVYDYDNNKLNIGVSPSDKIAKAGEFEIIVMIGNSDDTNDTAAYFTLEVDEGDVTKPTYSDDALAGLQDGVDLWELVEGKDLGEGYTVDFTNLFDNKDAVLTFSSNATTNGLIFDNMGSGKIGVQGKPVRSAEDDDTDYTIKLTATDELGLSTTVELELPDVQQAATPEPGPLHPLEGKALYFIETPEGDDEVQLNYCETFYLENGKVYFGSESYTGDVTKSCAPVAENASATYTIEGDVITIVEDDYDPMTLEIAHTSALGDNTRYIVNSVELDTGDDDDYSAFEALTNKADAEGRLSTLSTGSWENTAQLTTLFINGDYVELYITPQMRNEGDGGNDGIADADLFIDNPNGDITCSDMKNSFDGGFFGDQRASFNEGFNCWTQTEDGKEYVSLDFDYSNEFSNPSTHRIHLMGLTDQVPSFNMNIQYVGDSAYD</sequence>